<sequence length="290" mass="31158">MQPHRVSLVLITRTLTITLLGIAAGCSQAEPPQTTVVSDKPSTPAATTLPKSSAPAKASPASTSFATPAPQADPFPQAMDTAMGAATLTQSAICQDDWNLIANQWQRAIVLLKSLPTSHPKRALAQQKIAEYQRKLAYAKQQVVVGSKPIASSISPSSTLPASQPPTSPTQRPPASVPFQPTTPSTQSSYVSPTVALARHLQKIGAKMYTTFWCSACRRQEQQFGEEALSLINIIECDPRGKNAQPRLCRESGIRAYPTWEINGQLYEGGMPLETLANLSGYQGSRNFSN</sequence>
<dbReference type="Gene3D" id="3.40.30.10">
    <property type="entry name" value="Glutaredoxin"/>
    <property type="match status" value="1"/>
</dbReference>
<dbReference type="KEGG" id="mic:Mic7113_3543"/>
<dbReference type="HOGENOM" id="CLU_959137_0_0_3"/>
<dbReference type="PANTHER" id="PTHR34573:SF1">
    <property type="entry name" value="VITAMIN K EPOXIDE REDUCTASE DOMAIN-CONTAINING PROTEIN"/>
    <property type="match status" value="1"/>
</dbReference>
<name>K9WIB9_9CYAN</name>
<feature type="region of interest" description="Disordered" evidence="1">
    <location>
        <begin position="152"/>
        <end position="191"/>
    </location>
</feature>
<keyword evidence="2" id="KW-0732">Signal</keyword>
<feature type="compositionally biased region" description="Polar residues" evidence="1">
    <location>
        <begin position="30"/>
        <end position="46"/>
    </location>
</feature>
<feature type="signal peptide" evidence="2">
    <location>
        <begin position="1"/>
        <end position="29"/>
    </location>
</feature>
<feature type="compositionally biased region" description="Polar residues" evidence="1">
    <location>
        <begin position="179"/>
        <end position="191"/>
    </location>
</feature>
<dbReference type="STRING" id="1173027.Mic7113_3543"/>
<dbReference type="PROSITE" id="PS51257">
    <property type="entry name" value="PROKAR_LIPOPROTEIN"/>
    <property type="match status" value="1"/>
</dbReference>
<dbReference type="SUPFAM" id="SSF52833">
    <property type="entry name" value="Thioredoxin-like"/>
    <property type="match status" value="1"/>
</dbReference>
<accession>K9WIB9</accession>
<dbReference type="EMBL" id="CP003630">
    <property type="protein sequence ID" value="AFZ19267.1"/>
    <property type="molecule type" value="Genomic_DNA"/>
</dbReference>
<dbReference type="RefSeq" id="WP_015183409.1">
    <property type="nucleotide sequence ID" value="NC_019738.1"/>
</dbReference>
<gene>
    <name evidence="3" type="ORF">Mic7113_3543</name>
</gene>
<feature type="compositionally biased region" description="Low complexity" evidence="1">
    <location>
        <begin position="50"/>
        <end position="70"/>
    </location>
</feature>
<evidence type="ECO:0000256" key="2">
    <source>
        <dbReference type="SAM" id="SignalP"/>
    </source>
</evidence>
<dbReference type="PANTHER" id="PTHR34573">
    <property type="entry name" value="VKC DOMAIN-CONTAINING PROTEIN"/>
    <property type="match status" value="1"/>
</dbReference>
<dbReference type="Proteomes" id="UP000010471">
    <property type="component" value="Chromosome"/>
</dbReference>
<keyword evidence="4" id="KW-1185">Reference proteome</keyword>
<dbReference type="OrthoDB" id="185994at2"/>
<feature type="chain" id="PRO_5003937308" description="Thioredoxin domain-containing protein" evidence="2">
    <location>
        <begin position="30"/>
        <end position="290"/>
    </location>
</feature>
<feature type="compositionally biased region" description="Low complexity" evidence="1">
    <location>
        <begin position="152"/>
        <end position="162"/>
    </location>
</feature>
<protein>
    <recommendedName>
        <fullName evidence="5">Thioredoxin domain-containing protein</fullName>
    </recommendedName>
</protein>
<evidence type="ECO:0008006" key="5">
    <source>
        <dbReference type="Google" id="ProtNLM"/>
    </source>
</evidence>
<dbReference type="AlphaFoldDB" id="K9WIB9"/>
<feature type="region of interest" description="Disordered" evidence="1">
    <location>
        <begin position="30"/>
        <end position="72"/>
    </location>
</feature>
<evidence type="ECO:0000256" key="1">
    <source>
        <dbReference type="SAM" id="MobiDB-lite"/>
    </source>
</evidence>
<evidence type="ECO:0000313" key="3">
    <source>
        <dbReference type="EMBL" id="AFZ19267.1"/>
    </source>
</evidence>
<organism evidence="3 4">
    <name type="scientific">Allocoleopsis franciscana PCC 7113</name>
    <dbReference type="NCBI Taxonomy" id="1173027"/>
    <lineage>
        <taxon>Bacteria</taxon>
        <taxon>Bacillati</taxon>
        <taxon>Cyanobacteriota</taxon>
        <taxon>Cyanophyceae</taxon>
        <taxon>Coleofasciculales</taxon>
        <taxon>Coleofasciculaceae</taxon>
        <taxon>Allocoleopsis</taxon>
        <taxon>Allocoleopsis franciscana</taxon>
    </lineage>
</organism>
<evidence type="ECO:0000313" key="4">
    <source>
        <dbReference type="Proteomes" id="UP000010471"/>
    </source>
</evidence>
<reference evidence="3 4" key="1">
    <citation type="submission" date="2012-06" db="EMBL/GenBank/DDBJ databases">
        <title>Finished chromosome of genome of Microcoleus sp. PCC 7113.</title>
        <authorList>
            <consortium name="US DOE Joint Genome Institute"/>
            <person name="Gugger M."/>
            <person name="Coursin T."/>
            <person name="Rippka R."/>
            <person name="Tandeau De Marsac N."/>
            <person name="Huntemann M."/>
            <person name="Wei C.-L."/>
            <person name="Han J."/>
            <person name="Detter J.C."/>
            <person name="Han C."/>
            <person name="Tapia R."/>
            <person name="Chen A."/>
            <person name="Kyrpides N."/>
            <person name="Mavromatis K."/>
            <person name="Markowitz V."/>
            <person name="Szeto E."/>
            <person name="Ivanova N."/>
            <person name="Pagani I."/>
            <person name="Pati A."/>
            <person name="Goodwin L."/>
            <person name="Nordberg H.P."/>
            <person name="Cantor M.N."/>
            <person name="Hua S.X."/>
            <person name="Woyke T."/>
            <person name="Kerfeld C.A."/>
        </authorList>
    </citation>
    <scope>NUCLEOTIDE SEQUENCE [LARGE SCALE GENOMIC DNA]</scope>
    <source>
        <strain evidence="3 4">PCC 7113</strain>
    </source>
</reference>
<proteinExistence type="predicted"/>
<dbReference type="eggNOG" id="COG0526">
    <property type="taxonomic scope" value="Bacteria"/>
</dbReference>
<dbReference type="InterPro" id="IPR036249">
    <property type="entry name" value="Thioredoxin-like_sf"/>
</dbReference>
<feature type="compositionally biased region" description="Pro residues" evidence="1">
    <location>
        <begin position="163"/>
        <end position="176"/>
    </location>
</feature>